<feature type="non-terminal residue" evidence="2">
    <location>
        <position position="113"/>
    </location>
</feature>
<dbReference type="GO" id="GO:0004364">
    <property type="term" value="F:glutathione transferase activity"/>
    <property type="evidence" value="ECO:0007669"/>
    <property type="project" value="UniProtKB-EC"/>
</dbReference>
<dbReference type="InterPro" id="IPR036249">
    <property type="entry name" value="Thioredoxin-like_sf"/>
</dbReference>
<reference evidence="2 3" key="1">
    <citation type="submission" date="2023-04" db="EMBL/GenBank/DDBJ databases">
        <title>Genome of Basidiobolus ranarum AG-B5.</title>
        <authorList>
            <person name="Stajich J.E."/>
            <person name="Carter-House D."/>
            <person name="Gryganskyi A."/>
        </authorList>
    </citation>
    <scope>NUCLEOTIDE SEQUENCE [LARGE SCALE GENOMIC DNA]</scope>
    <source>
        <strain evidence="2 3">AG-B5</strain>
    </source>
</reference>
<dbReference type="PANTHER" id="PTHR42673:SF4">
    <property type="entry name" value="MALEYLACETOACETATE ISOMERASE"/>
    <property type="match status" value="1"/>
</dbReference>
<keyword evidence="3" id="KW-1185">Reference proteome</keyword>
<dbReference type="Gene3D" id="3.40.30.10">
    <property type="entry name" value="Glutaredoxin"/>
    <property type="match status" value="1"/>
</dbReference>
<protein>
    <submittedName>
        <fullName evidence="2">Glutathione S-transferase, N-terminal domain</fullName>
        <ecNumber evidence="2">2.5.1.18</ecNumber>
    </submittedName>
</protein>
<dbReference type="PANTHER" id="PTHR42673">
    <property type="entry name" value="MALEYLACETOACETATE ISOMERASE"/>
    <property type="match status" value="1"/>
</dbReference>
<name>A0ABR2VKS9_9FUNG</name>
<dbReference type="Pfam" id="PF13409">
    <property type="entry name" value="GST_N_2"/>
    <property type="match status" value="1"/>
</dbReference>
<dbReference type="PROSITE" id="PS50404">
    <property type="entry name" value="GST_NTER"/>
    <property type="match status" value="1"/>
</dbReference>
<dbReference type="EC" id="2.5.1.18" evidence="2"/>
<dbReference type="SUPFAM" id="SSF52833">
    <property type="entry name" value="Thioredoxin-like"/>
    <property type="match status" value="1"/>
</dbReference>
<evidence type="ECO:0000313" key="2">
    <source>
        <dbReference type="EMBL" id="KAK9663773.1"/>
    </source>
</evidence>
<gene>
    <name evidence="2" type="primary">gstch10</name>
    <name evidence="2" type="ORF">K7432_017927</name>
</gene>
<evidence type="ECO:0000313" key="3">
    <source>
        <dbReference type="Proteomes" id="UP001479436"/>
    </source>
</evidence>
<organism evidence="2 3">
    <name type="scientific">Basidiobolus ranarum</name>
    <dbReference type="NCBI Taxonomy" id="34480"/>
    <lineage>
        <taxon>Eukaryota</taxon>
        <taxon>Fungi</taxon>
        <taxon>Fungi incertae sedis</taxon>
        <taxon>Zoopagomycota</taxon>
        <taxon>Entomophthoromycotina</taxon>
        <taxon>Basidiobolomycetes</taxon>
        <taxon>Basidiobolales</taxon>
        <taxon>Basidiobolaceae</taxon>
        <taxon>Basidiobolus</taxon>
    </lineage>
</organism>
<evidence type="ECO:0000259" key="1">
    <source>
        <dbReference type="PROSITE" id="PS50404"/>
    </source>
</evidence>
<dbReference type="EMBL" id="JASJQH010011553">
    <property type="protein sequence ID" value="KAK9663773.1"/>
    <property type="molecule type" value="Genomic_DNA"/>
</dbReference>
<dbReference type="Gene3D" id="1.20.1050.10">
    <property type="match status" value="1"/>
</dbReference>
<dbReference type="Proteomes" id="UP001479436">
    <property type="component" value="Unassembled WGS sequence"/>
</dbReference>
<accession>A0ABR2VKS9</accession>
<feature type="domain" description="GST N-terminal" evidence="1">
    <location>
        <begin position="2"/>
        <end position="89"/>
    </location>
</feature>
<proteinExistence type="predicted"/>
<keyword evidence="2" id="KW-0808">Transferase</keyword>
<dbReference type="InterPro" id="IPR004045">
    <property type="entry name" value="Glutathione_S-Trfase_N"/>
</dbReference>
<comment type="caution">
    <text evidence="2">The sequence shown here is derived from an EMBL/GenBank/DDBJ whole genome shotgun (WGS) entry which is preliminary data.</text>
</comment>
<sequence>MPSYTLYMLNKNYSSWSIRTFLAARHVKLPMEVEMIYMDEPNFKQEIQKISPSMKVPSLKVTEDSGKSYFVWDSLSILEYLAELYPELLPEDREERSLARAVSAEMHAGFPKL</sequence>